<dbReference type="InterPro" id="IPR016170">
    <property type="entry name" value="Cytok_DH_C_sf"/>
</dbReference>
<sequence>MRGSNGDGTLGRTLGGAGAVGDFGDFGGVVRRTPRAVVRPGSAREVAEAVREAAANGLDLVARGCGHSTDGRSLTGGTALDLRGLASVREVRDGRLVVDAGATWREVLEATLPYGLTPPVLTDYLDLTVGGTLVAGGVGGTSHVYGTQAAGVLALDVVTRAGEAVTCSPDVRPDLFDAVRAAGTDAHGIITRATLPLVRAPESVRSYRVTYPDAARLLDALRHVTADDLSGQAKPERVGGWRFELTATVYGGARTPDGLVLADVEEVEELPFLAFADRMRPDVEELVALGEWARPHPWGMVLLPRAHAAEVITRTLDETAAVDVGLSGVVLVKAFVGGGVPMLRAPDDPVLFSMLRTASPGCRTHREMAAANDALLHRARAFGGGPYPAA</sequence>
<evidence type="ECO:0000256" key="2">
    <source>
        <dbReference type="ARBA" id="ARBA00022630"/>
    </source>
</evidence>
<dbReference type="PROSITE" id="PS00862">
    <property type="entry name" value="OX2_COVAL_FAD"/>
    <property type="match status" value="1"/>
</dbReference>
<dbReference type="InterPro" id="IPR016164">
    <property type="entry name" value="FAD-linked_Oxase-like_C"/>
</dbReference>
<keyword evidence="3" id="KW-0274">FAD</keyword>
<evidence type="ECO:0000256" key="4">
    <source>
        <dbReference type="ARBA" id="ARBA00023002"/>
    </source>
</evidence>
<dbReference type="PROSITE" id="PS51387">
    <property type="entry name" value="FAD_PCMH"/>
    <property type="match status" value="1"/>
</dbReference>
<organism evidence="6 7">
    <name type="scientific">Actinomadura yumaensis</name>
    <dbReference type="NCBI Taxonomy" id="111807"/>
    <lineage>
        <taxon>Bacteria</taxon>
        <taxon>Bacillati</taxon>
        <taxon>Actinomycetota</taxon>
        <taxon>Actinomycetes</taxon>
        <taxon>Streptosporangiales</taxon>
        <taxon>Thermomonosporaceae</taxon>
        <taxon>Actinomadura</taxon>
    </lineage>
</organism>
<dbReference type="EMBL" id="JBHSXS010000011">
    <property type="protein sequence ID" value="MFC6882115.1"/>
    <property type="molecule type" value="Genomic_DNA"/>
</dbReference>
<name>A0ABW2CLH1_9ACTN</name>
<dbReference type="InterPro" id="IPR016167">
    <property type="entry name" value="FAD-bd_PCMH_sub1"/>
</dbReference>
<dbReference type="InterPro" id="IPR050432">
    <property type="entry name" value="FAD-linked_Oxidoreductases_BP"/>
</dbReference>
<evidence type="ECO:0000256" key="1">
    <source>
        <dbReference type="ARBA" id="ARBA00005466"/>
    </source>
</evidence>
<feature type="domain" description="FAD-binding PCMH-type" evidence="5">
    <location>
        <begin position="30"/>
        <end position="200"/>
    </location>
</feature>
<reference evidence="7" key="1">
    <citation type="journal article" date="2019" name="Int. J. Syst. Evol. Microbiol.">
        <title>The Global Catalogue of Microorganisms (GCM) 10K type strain sequencing project: providing services to taxonomists for standard genome sequencing and annotation.</title>
        <authorList>
            <consortium name="The Broad Institute Genomics Platform"/>
            <consortium name="The Broad Institute Genome Sequencing Center for Infectious Disease"/>
            <person name="Wu L."/>
            <person name="Ma J."/>
        </authorList>
    </citation>
    <scope>NUCLEOTIDE SEQUENCE [LARGE SCALE GENOMIC DNA]</scope>
    <source>
        <strain evidence="7">JCM 3369</strain>
    </source>
</reference>
<keyword evidence="7" id="KW-1185">Reference proteome</keyword>
<dbReference type="InterPro" id="IPR036318">
    <property type="entry name" value="FAD-bd_PCMH-like_sf"/>
</dbReference>
<evidence type="ECO:0000313" key="6">
    <source>
        <dbReference type="EMBL" id="MFC6882115.1"/>
    </source>
</evidence>
<evidence type="ECO:0000313" key="7">
    <source>
        <dbReference type="Proteomes" id="UP001596380"/>
    </source>
</evidence>
<protein>
    <submittedName>
        <fullName evidence="6">FAD-binding protein</fullName>
    </submittedName>
</protein>
<dbReference type="Gene3D" id="3.40.462.10">
    <property type="entry name" value="FAD-linked oxidases, C-terminal domain"/>
    <property type="match status" value="1"/>
</dbReference>
<keyword evidence="2" id="KW-0285">Flavoprotein</keyword>
<dbReference type="PANTHER" id="PTHR13878:SF53">
    <property type="entry name" value="CYTOKININ DEHYDROGENASE 6"/>
    <property type="match status" value="1"/>
</dbReference>
<dbReference type="Pfam" id="PF01565">
    <property type="entry name" value="FAD_binding_4"/>
    <property type="match status" value="1"/>
</dbReference>
<keyword evidence="4" id="KW-0560">Oxidoreductase</keyword>
<dbReference type="PANTHER" id="PTHR13878">
    <property type="entry name" value="GULONOLACTONE OXIDASE"/>
    <property type="match status" value="1"/>
</dbReference>
<gene>
    <name evidence="6" type="ORF">ACFQKB_20345</name>
</gene>
<dbReference type="Gene3D" id="3.30.43.10">
    <property type="entry name" value="Uridine Diphospho-n-acetylenolpyruvylglucosamine Reductase, domain 2"/>
    <property type="match status" value="1"/>
</dbReference>
<comment type="caution">
    <text evidence="6">The sequence shown here is derived from an EMBL/GenBank/DDBJ whole genome shotgun (WGS) entry which is preliminary data.</text>
</comment>
<comment type="similarity">
    <text evidence="1">Belongs to the oxygen-dependent FAD-linked oxidoreductase family.</text>
</comment>
<proteinExistence type="inferred from homology"/>
<dbReference type="SUPFAM" id="SSF56176">
    <property type="entry name" value="FAD-binding/transporter-associated domain-like"/>
    <property type="match status" value="1"/>
</dbReference>
<dbReference type="InterPro" id="IPR016166">
    <property type="entry name" value="FAD-bd_PCMH"/>
</dbReference>
<dbReference type="InterPro" id="IPR006093">
    <property type="entry name" value="Oxy_OxRdtase_FAD_BS"/>
</dbReference>
<dbReference type="RefSeq" id="WP_160825049.1">
    <property type="nucleotide sequence ID" value="NZ_JBHSXE010000001.1"/>
</dbReference>
<dbReference type="InterPro" id="IPR006094">
    <property type="entry name" value="Oxid_FAD_bind_N"/>
</dbReference>
<dbReference type="Gene3D" id="3.30.465.10">
    <property type="match status" value="1"/>
</dbReference>
<dbReference type="SUPFAM" id="SSF55103">
    <property type="entry name" value="FAD-linked oxidases, C-terminal domain"/>
    <property type="match status" value="1"/>
</dbReference>
<dbReference type="InterPro" id="IPR016169">
    <property type="entry name" value="FAD-bd_PCMH_sub2"/>
</dbReference>
<accession>A0ABW2CLH1</accession>
<evidence type="ECO:0000259" key="5">
    <source>
        <dbReference type="PROSITE" id="PS51387"/>
    </source>
</evidence>
<evidence type="ECO:0000256" key="3">
    <source>
        <dbReference type="ARBA" id="ARBA00022827"/>
    </source>
</evidence>
<dbReference type="Proteomes" id="UP001596380">
    <property type="component" value="Unassembled WGS sequence"/>
</dbReference>